<proteinExistence type="inferred from homology"/>
<dbReference type="SUPFAM" id="SSF46689">
    <property type="entry name" value="Homeodomain-like"/>
    <property type="match status" value="1"/>
</dbReference>
<evidence type="ECO:0000256" key="5">
    <source>
        <dbReference type="ARBA" id="ARBA00023159"/>
    </source>
</evidence>
<keyword evidence="6" id="KW-0804">Transcription</keyword>
<dbReference type="Pfam" id="PF08914">
    <property type="entry name" value="Myb_Rap1"/>
    <property type="match status" value="1"/>
</dbReference>
<evidence type="ECO:0000256" key="7">
    <source>
        <dbReference type="ARBA" id="ARBA00023242"/>
    </source>
</evidence>
<feature type="domain" description="TRF2-interacting telomeric protein/Rap1 C-terminal" evidence="11">
    <location>
        <begin position="488"/>
        <end position="560"/>
    </location>
</feature>
<sequence>MATPGQDMPDRNLFDDKKFWLSHYVPRRTMLKEMIKSHGGTVVEEEKSADIKIVDHRQKNLPADSYSYQFVERSVQNGKREDIEPYRAGPSAQRPVGASHIPRKTTRTEYTLKDDQILFDWLHPYELEGNAPTSGNSIYKELAEKFPHHTYQSWRSRYLKNIRGRPRPGGGEPKPDLSIRQDPRLPLHPAAELALGPVSSRIPTTSKQKVPPKPSQSRPSDQDHTKRKRASTGESPSHRRSEKGPSSPKRRLMETSEAMDSMAHNISNKRGTKPRGSPMRLSSRLSSSPATSSKASRTHQNPPPQQNSLEATTPSRPAPPQNDTKPEQNQAIQSQNKASSMVNPLFLEMPFPPTPEPEQNQGTQPQNGNNIVNTQLPTVSLPPPNPLADQNQAVENEADMIMALLLEKPSSLANPNTEHIQAAQSLNETNKVNALLLEMPFYPSSPEPESEPEQDKNENESEHDQEIHPDIDSWIDARLARGDVELPVILEALQSTSMNPEYAELVLEQFAAGKGIPHDMPGVWTAEDDKCLQGGDQRDIERLFKTHGEELCEARYEFLRLMSD</sequence>
<dbReference type="CDD" id="cd11653">
    <property type="entry name" value="rap1_RCT"/>
    <property type="match status" value="1"/>
</dbReference>
<evidence type="ECO:0000259" key="11">
    <source>
        <dbReference type="Pfam" id="PF11626"/>
    </source>
</evidence>
<feature type="region of interest" description="Disordered" evidence="9">
    <location>
        <begin position="441"/>
        <end position="469"/>
    </location>
</feature>
<gene>
    <name evidence="13" type="ORF">N7494_012185</name>
</gene>
<dbReference type="Proteomes" id="UP001220324">
    <property type="component" value="Unassembled WGS sequence"/>
</dbReference>
<accession>A0AAD6CLC1</accession>
<name>A0AAD6CLC1_9EURO</name>
<feature type="compositionally biased region" description="Basic and acidic residues" evidence="9">
    <location>
        <begin position="173"/>
        <end position="182"/>
    </location>
</feature>
<dbReference type="InterPro" id="IPR039595">
    <property type="entry name" value="TE2IP/Rap1"/>
</dbReference>
<feature type="compositionally biased region" description="Basic and acidic residues" evidence="9">
    <location>
        <begin position="453"/>
        <end position="469"/>
    </location>
</feature>
<keyword evidence="14" id="KW-1185">Reference proteome</keyword>
<dbReference type="GO" id="GO:0070187">
    <property type="term" value="C:shelterin complex"/>
    <property type="evidence" value="ECO:0007669"/>
    <property type="project" value="TreeGrafter"/>
</dbReference>
<dbReference type="Pfam" id="PF16589">
    <property type="entry name" value="BRCT_2"/>
    <property type="match status" value="1"/>
</dbReference>
<dbReference type="InterPro" id="IPR036420">
    <property type="entry name" value="BRCT_dom_sf"/>
</dbReference>
<evidence type="ECO:0000256" key="6">
    <source>
        <dbReference type="ARBA" id="ARBA00023163"/>
    </source>
</evidence>
<feature type="region of interest" description="Disordered" evidence="9">
    <location>
        <begin position="263"/>
        <end position="376"/>
    </location>
</feature>
<evidence type="ECO:0000256" key="4">
    <source>
        <dbReference type="ARBA" id="ARBA00023015"/>
    </source>
</evidence>
<evidence type="ECO:0000256" key="8">
    <source>
        <dbReference type="RuleBase" id="RU367107"/>
    </source>
</evidence>
<dbReference type="CDD" id="cd11655">
    <property type="entry name" value="rap1_myb-like"/>
    <property type="match status" value="1"/>
</dbReference>
<evidence type="ECO:0000313" key="14">
    <source>
        <dbReference type="Proteomes" id="UP001220324"/>
    </source>
</evidence>
<evidence type="ECO:0000256" key="9">
    <source>
        <dbReference type="SAM" id="MobiDB-lite"/>
    </source>
</evidence>
<dbReference type="Gene3D" id="1.10.10.60">
    <property type="entry name" value="Homeodomain-like"/>
    <property type="match status" value="1"/>
</dbReference>
<feature type="compositionally biased region" description="Low complexity" evidence="9">
    <location>
        <begin position="357"/>
        <end position="370"/>
    </location>
</feature>
<keyword evidence="7 8" id="KW-0539">Nucleus</keyword>
<dbReference type="GO" id="GO:0031848">
    <property type="term" value="P:protection from non-homologous end joining at telomere"/>
    <property type="evidence" value="ECO:0007669"/>
    <property type="project" value="TreeGrafter"/>
</dbReference>
<evidence type="ECO:0000313" key="13">
    <source>
        <dbReference type="EMBL" id="KAJ5525535.1"/>
    </source>
</evidence>
<feature type="compositionally biased region" description="Low complexity" evidence="9">
    <location>
        <begin position="277"/>
        <end position="295"/>
    </location>
</feature>
<comment type="similarity">
    <text evidence="1 8">Belongs to the RAP1 family.</text>
</comment>
<dbReference type="InterPro" id="IPR001357">
    <property type="entry name" value="BRCT_dom"/>
</dbReference>
<keyword evidence="4" id="KW-0805">Transcription regulation</keyword>
<dbReference type="GO" id="GO:0010833">
    <property type="term" value="P:telomere maintenance via telomere lengthening"/>
    <property type="evidence" value="ECO:0007669"/>
    <property type="project" value="UniProtKB-UniRule"/>
</dbReference>
<feature type="domain" description="BRCT" evidence="12">
    <location>
        <begin position="12"/>
        <end position="87"/>
    </location>
</feature>
<keyword evidence="2 8" id="KW-0158">Chromosome</keyword>
<organism evidence="13 14">
    <name type="scientific">Penicillium frequentans</name>
    <dbReference type="NCBI Taxonomy" id="3151616"/>
    <lineage>
        <taxon>Eukaryota</taxon>
        <taxon>Fungi</taxon>
        <taxon>Dikarya</taxon>
        <taxon>Ascomycota</taxon>
        <taxon>Pezizomycotina</taxon>
        <taxon>Eurotiomycetes</taxon>
        <taxon>Eurotiomycetidae</taxon>
        <taxon>Eurotiales</taxon>
        <taxon>Aspergillaceae</taxon>
        <taxon>Penicillium</taxon>
    </lineage>
</organism>
<dbReference type="AlphaFoldDB" id="A0AAD6CLC1"/>
<dbReference type="InterPro" id="IPR021661">
    <property type="entry name" value="Rap1_C"/>
</dbReference>
<comment type="subcellular location">
    <subcellularLocation>
        <location evidence="8">Nucleus</location>
    </subcellularLocation>
    <subcellularLocation>
        <location evidence="8">Chromosome</location>
        <location evidence="8">Telomere</location>
    </subcellularLocation>
</comment>
<comment type="subunit">
    <text evidence="8">Homodimer.</text>
</comment>
<dbReference type="Gene3D" id="3.40.50.10190">
    <property type="entry name" value="BRCT domain"/>
    <property type="match status" value="1"/>
</dbReference>
<feature type="compositionally biased region" description="Polar residues" evidence="9">
    <location>
        <begin position="306"/>
        <end position="342"/>
    </location>
</feature>
<dbReference type="PANTHER" id="PTHR16466">
    <property type="entry name" value="TELOMERE REPEAT-BINDING FACTOR 2-INTERACTING PROTEIN 1"/>
    <property type="match status" value="1"/>
</dbReference>
<keyword evidence="5" id="KW-0010">Activator</keyword>
<evidence type="ECO:0000259" key="10">
    <source>
        <dbReference type="Pfam" id="PF08914"/>
    </source>
</evidence>
<reference evidence="13 14" key="1">
    <citation type="journal article" date="2023" name="IMA Fungus">
        <title>Comparative genomic study of the Penicillium genus elucidates a diverse pangenome and 15 lateral gene transfer events.</title>
        <authorList>
            <person name="Petersen C."/>
            <person name="Sorensen T."/>
            <person name="Nielsen M.R."/>
            <person name="Sondergaard T.E."/>
            <person name="Sorensen J.L."/>
            <person name="Fitzpatrick D.A."/>
            <person name="Frisvad J.C."/>
            <person name="Nielsen K.L."/>
        </authorList>
    </citation>
    <scope>NUCLEOTIDE SEQUENCE [LARGE SCALE GENOMIC DNA]</scope>
    <source>
        <strain evidence="13 14">IBT 35679</strain>
    </source>
</reference>
<dbReference type="GO" id="GO:0042162">
    <property type="term" value="F:telomeric DNA binding"/>
    <property type="evidence" value="ECO:0007669"/>
    <property type="project" value="TreeGrafter"/>
</dbReference>
<comment type="caution">
    <text evidence="13">The sequence shown here is derived from an EMBL/GenBank/DDBJ whole genome shotgun (WGS) entry which is preliminary data.</text>
</comment>
<dbReference type="EMBL" id="JAQIZZ010000008">
    <property type="protein sequence ID" value="KAJ5525535.1"/>
    <property type="molecule type" value="Genomic_DNA"/>
</dbReference>
<feature type="region of interest" description="Disordered" evidence="9">
    <location>
        <begin position="161"/>
        <end position="182"/>
    </location>
</feature>
<dbReference type="Gene3D" id="1.10.10.2170">
    <property type="match status" value="1"/>
</dbReference>
<evidence type="ECO:0000256" key="2">
    <source>
        <dbReference type="ARBA" id="ARBA00022454"/>
    </source>
</evidence>
<evidence type="ECO:0000259" key="12">
    <source>
        <dbReference type="Pfam" id="PF16589"/>
    </source>
</evidence>
<feature type="region of interest" description="Disordered" evidence="9">
    <location>
        <begin position="194"/>
        <end position="251"/>
    </location>
</feature>
<evidence type="ECO:0000256" key="3">
    <source>
        <dbReference type="ARBA" id="ARBA00022895"/>
    </source>
</evidence>
<dbReference type="PANTHER" id="PTHR16466:SF6">
    <property type="entry name" value="TELOMERIC REPEAT-BINDING FACTOR 2-INTERACTING PROTEIN 1"/>
    <property type="match status" value="1"/>
</dbReference>
<evidence type="ECO:0000256" key="1">
    <source>
        <dbReference type="ARBA" id="ARBA00010467"/>
    </source>
</evidence>
<protein>
    <recommendedName>
        <fullName evidence="8">DNA-binding protein RAP1</fullName>
    </recommendedName>
</protein>
<dbReference type="InterPro" id="IPR038104">
    <property type="entry name" value="Rap1_C_sf"/>
</dbReference>
<feature type="domain" description="TERF2-interacting telomeric protein 1 Myb" evidence="10">
    <location>
        <begin position="110"/>
        <end position="169"/>
    </location>
</feature>
<comment type="function">
    <text evidence="8">Involved in the regulation of telomere length, clustering and has a specific role in telomere position effect (TPE).</text>
</comment>
<keyword evidence="3 8" id="KW-0779">Telomere</keyword>
<dbReference type="SUPFAM" id="SSF52113">
    <property type="entry name" value="BRCT domain"/>
    <property type="match status" value="1"/>
</dbReference>
<dbReference type="InterPro" id="IPR015010">
    <property type="entry name" value="TERF2IP_Myb"/>
</dbReference>
<dbReference type="InterPro" id="IPR009057">
    <property type="entry name" value="Homeodomain-like_sf"/>
</dbReference>
<dbReference type="Pfam" id="PF11626">
    <property type="entry name" value="Rap1_C"/>
    <property type="match status" value="1"/>
</dbReference>